<evidence type="ECO:0000256" key="2">
    <source>
        <dbReference type="ARBA" id="ARBA00004173"/>
    </source>
</evidence>
<dbReference type="PANTHER" id="PTHR13453">
    <property type="entry name" value="KAT8 REGULATORY NSL COMPLEX SUBUNIT 2"/>
    <property type="match status" value="1"/>
</dbReference>
<dbReference type="InterPro" id="IPR025927">
    <property type="entry name" value="Znf_KANL2-like"/>
</dbReference>
<dbReference type="Pfam" id="PF13891">
    <property type="entry name" value="zf-C3HC3H_KANSL2"/>
    <property type="match status" value="1"/>
</dbReference>
<keyword evidence="9" id="KW-0539">Nucleus</keyword>
<dbReference type="InterPro" id="IPR026316">
    <property type="entry name" value="NSL2"/>
</dbReference>
<name>A0A843VPV7_COLES</name>
<feature type="region of interest" description="Disordered" evidence="14">
    <location>
        <begin position="154"/>
        <end position="182"/>
    </location>
</feature>
<evidence type="ECO:0000256" key="4">
    <source>
        <dbReference type="ARBA" id="ARBA00022499"/>
    </source>
</evidence>
<dbReference type="AlphaFoldDB" id="A0A843VPV7"/>
<evidence type="ECO:0000256" key="14">
    <source>
        <dbReference type="SAM" id="MobiDB-lite"/>
    </source>
</evidence>
<evidence type="ECO:0000256" key="7">
    <source>
        <dbReference type="ARBA" id="ARBA00022853"/>
    </source>
</evidence>
<feature type="compositionally biased region" description="Low complexity" evidence="14">
    <location>
        <begin position="43"/>
        <end position="59"/>
    </location>
</feature>
<feature type="domain" description="KANL2-like probable zinc-finger" evidence="15">
    <location>
        <begin position="185"/>
        <end position="244"/>
    </location>
</feature>
<dbReference type="GO" id="GO:0006325">
    <property type="term" value="P:chromatin organization"/>
    <property type="evidence" value="ECO:0007669"/>
    <property type="project" value="UniProtKB-KW"/>
</dbReference>
<keyword evidence="6" id="KW-0832">Ubl conjugation</keyword>
<dbReference type="EMBL" id="NMUH01001645">
    <property type="protein sequence ID" value="MQL94203.1"/>
    <property type="molecule type" value="Genomic_DNA"/>
</dbReference>
<dbReference type="GO" id="GO:0005634">
    <property type="term" value="C:nucleus"/>
    <property type="evidence" value="ECO:0007669"/>
    <property type="project" value="UniProtKB-SubCell"/>
</dbReference>
<evidence type="ECO:0000256" key="12">
    <source>
        <dbReference type="ARBA" id="ARBA00093359"/>
    </source>
</evidence>
<dbReference type="Proteomes" id="UP000652761">
    <property type="component" value="Unassembled WGS sequence"/>
</dbReference>
<evidence type="ECO:0000256" key="13">
    <source>
        <dbReference type="ARBA" id="ARBA00093543"/>
    </source>
</evidence>
<feature type="compositionally biased region" description="Polar residues" evidence="14">
    <location>
        <begin position="1"/>
        <end position="10"/>
    </location>
</feature>
<feature type="compositionally biased region" description="Gly residues" evidence="14">
    <location>
        <begin position="157"/>
        <end position="172"/>
    </location>
</feature>
<evidence type="ECO:0000256" key="9">
    <source>
        <dbReference type="ARBA" id="ARBA00023242"/>
    </source>
</evidence>
<evidence type="ECO:0000256" key="11">
    <source>
        <dbReference type="ARBA" id="ARBA00033378"/>
    </source>
</evidence>
<keyword evidence="5" id="KW-0597">Phosphoprotein</keyword>
<dbReference type="OrthoDB" id="677315at2759"/>
<proteinExistence type="predicted"/>
<gene>
    <name evidence="16" type="ORF">Taro_026851</name>
</gene>
<reference evidence="16" key="1">
    <citation type="submission" date="2017-07" db="EMBL/GenBank/DDBJ databases">
        <title>Taro Niue Genome Assembly and Annotation.</title>
        <authorList>
            <person name="Atibalentja N."/>
            <person name="Keating K."/>
            <person name="Fields C.J."/>
        </authorList>
    </citation>
    <scope>NUCLEOTIDE SEQUENCE</scope>
    <source>
        <strain evidence="16">Niue_2</strain>
        <tissue evidence="16">Leaf</tissue>
    </source>
</reference>
<evidence type="ECO:0000256" key="6">
    <source>
        <dbReference type="ARBA" id="ARBA00022843"/>
    </source>
</evidence>
<evidence type="ECO:0000256" key="1">
    <source>
        <dbReference type="ARBA" id="ARBA00004123"/>
    </source>
</evidence>
<comment type="function">
    <text evidence="12">Non-catalytic component of the NSL histone acetyltransferase complex, a multiprotein complex that mediates histone H4 acetylation at 'Lys-5'- and 'Lys-8' (H4K5ac and H4K8ac) at transcription start sites and promotes transcription initiation. Required for NSL complex stability and for transcription of intraciliary transport genes in both ciliated and non-ciliated cells by regulating histone H4 acetylation at 'Lys-5'- and 'Lys-12' (H4K5ac and H4K12ac). This is necessary for cilium assembly in ciliated cells and for organization of the microtubule cytoskeleton in non-ciliated cells. Required within the NSL complex to maintain nuclear architecture stability by promoting KAT8-mediated acetylation of lamin LMNA.</text>
</comment>
<accession>A0A843VPV7</accession>
<evidence type="ECO:0000259" key="15">
    <source>
        <dbReference type="Pfam" id="PF13891"/>
    </source>
</evidence>
<evidence type="ECO:0000256" key="8">
    <source>
        <dbReference type="ARBA" id="ARBA00023128"/>
    </source>
</evidence>
<evidence type="ECO:0000256" key="5">
    <source>
        <dbReference type="ARBA" id="ARBA00022553"/>
    </source>
</evidence>
<dbReference type="GO" id="GO:0005739">
    <property type="term" value="C:mitochondrion"/>
    <property type="evidence" value="ECO:0007669"/>
    <property type="project" value="UniProtKB-SubCell"/>
</dbReference>
<evidence type="ECO:0000256" key="3">
    <source>
        <dbReference type="ARBA" id="ARBA00015508"/>
    </source>
</evidence>
<keyword evidence="8" id="KW-0496">Mitochondrion</keyword>
<comment type="caution">
    <text evidence="16">The sequence shown here is derived from an EMBL/GenBank/DDBJ whole genome shotgun (WGS) entry which is preliminary data.</text>
</comment>
<evidence type="ECO:0000256" key="10">
    <source>
        <dbReference type="ARBA" id="ARBA00032947"/>
    </source>
</evidence>
<protein>
    <recommendedName>
        <fullName evidence="3">KAT8 regulatory NSL complex subunit 2</fullName>
    </recommendedName>
    <alternativeName>
        <fullName evidence="11">NSL complex protein NSL2</fullName>
    </alternativeName>
    <alternativeName>
        <fullName evidence="10">Non-specific lethal 2 homolog</fullName>
    </alternativeName>
</protein>
<dbReference type="GO" id="GO:0044545">
    <property type="term" value="C:NSL complex"/>
    <property type="evidence" value="ECO:0007669"/>
    <property type="project" value="TreeGrafter"/>
</dbReference>
<dbReference type="PANTHER" id="PTHR13453:SF1">
    <property type="entry name" value="KAT8 REGULATORY NSL COMPLEX SUBUNIT 2"/>
    <property type="match status" value="1"/>
</dbReference>
<feature type="compositionally biased region" description="Basic and acidic residues" evidence="14">
    <location>
        <begin position="173"/>
        <end position="182"/>
    </location>
</feature>
<feature type="region of interest" description="Disordered" evidence="14">
    <location>
        <begin position="1"/>
        <end position="59"/>
    </location>
</feature>
<keyword evidence="17" id="KW-1185">Reference proteome</keyword>
<comment type="subunit">
    <text evidence="13">Component of the NSL complex at least composed of KAT8/MOF, KANSL1, KANSL2, KANSL3, MCRS1, PHF20, OGT1/OGT, WDR5 and HCFC1.</text>
</comment>
<keyword evidence="7" id="KW-0156">Chromatin regulator</keyword>
<organism evidence="16 17">
    <name type="scientific">Colocasia esculenta</name>
    <name type="common">Wild taro</name>
    <name type="synonym">Arum esculentum</name>
    <dbReference type="NCBI Taxonomy" id="4460"/>
    <lineage>
        <taxon>Eukaryota</taxon>
        <taxon>Viridiplantae</taxon>
        <taxon>Streptophyta</taxon>
        <taxon>Embryophyta</taxon>
        <taxon>Tracheophyta</taxon>
        <taxon>Spermatophyta</taxon>
        <taxon>Magnoliopsida</taxon>
        <taxon>Liliopsida</taxon>
        <taxon>Araceae</taxon>
        <taxon>Aroideae</taxon>
        <taxon>Colocasieae</taxon>
        <taxon>Colocasia</taxon>
    </lineage>
</organism>
<evidence type="ECO:0000313" key="17">
    <source>
        <dbReference type="Proteomes" id="UP000652761"/>
    </source>
</evidence>
<comment type="subcellular location">
    <subcellularLocation>
        <location evidence="2">Mitochondrion</location>
    </subcellularLocation>
    <subcellularLocation>
        <location evidence="1">Nucleus</location>
    </subcellularLocation>
</comment>
<sequence length="370" mass="40380">MGSTSATRASAPSKPPRRGLGDLPPPENPRYVPGARDADAGDHAGPSAAAAPPPSSSSLSVAAPLVLDGAAEDAALRGAGVLSREEVLQRRLRRVRQLARYYRRQYWGLMEAVRVRHRDYYWNFGRSPTKVDERGGEGEGEGVGDGGLGVAAVEGSGESGRVGGGVGGGEAGGSKKKDKDRCGFPGCKTKPMALTAYCHLHILSDPKQKLYKACMFPIKSVHTGPITCGKPVFRAEPLSYCPTHVQKVQKNVSQALKKAGLPQNYSRPSPKINIIIAECVRQIQAKRREAQEATEKETDEGVADEGFIRIVLRAFLKMETGSCMTIFCTLIKVLERGTRVERQSRWSSIQNSMRSRDKRSLHKWPEWMNQ</sequence>
<evidence type="ECO:0000313" key="16">
    <source>
        <dbReference type="EMBL" id="MQL94203.1"/>
    </source>
</evidence>
<keyword evidence="4" id="KW-1017">Isopeptide bond</keyword>